<protein>
    <submittedName>
        <fullName evidence="1">Uncharacterized protein</fullName>
    </submittedName>
</protein>
<proteinExistence type="predicted"/>
<reference evidence="1" key="1">
    <citation type="submission" date="2016-02" db="EMBL/GenBank/DDBJ databases">
        <title>WGS assembly of Manihot esculenta.</title>
        <authorList>
            <person name="Bredeson J.V."/>
            <person name="Prochnik S.E."/>
            <person name="Lyons J.B."/>
            <person name="Schmutz J."/>
            <person name="Grimwood J."/>
            <person name="Vrebalov J."/>
            <person name="Bart R.S."/>
            <person name="Amuge T."/>
            <person name="Ferguson M.E."/>
            <person name="Green R."/>
            <person name="Putnam N."/>
            <person name="Stites J."/>
            <person name="Rounsley S."/>
            <person name="Rokhsar D.S."/>
        </authorList>
    </citation>
    <scope>NUCLEOTIDE SEQUENCE [LARGE SCALE GENOMIC DNA]</scope>
    <source>
        <tissue evidence="1">Leaf</tissue>
    </source>
</reference>
<gene>
    <name evidence="1" type="ORF">MANES_09G075700</name>
</gene>
<dbReference type="AlphaFoldDB" id="A0A2C9VAE8"/>
<accession>A0A2C9VAE8</accession>
<organism evidence="1">
    <name type="scientific">Manihot esculenta</name>
    <name type="common">Cassava</name>
    <name type="synonym">Jatropha manihot</name>
    <dbReference type="NCBI Taxonomy" id="3983"/>
    <lineage>
        <taxon>Eukaryota</taxon>
        <taxon>Viridiplantae</taxon>
        <taxon>Streptophyta</taxon>
        <taxon>Embryophyta</taxon>
        <taxon>Tracheophyta</taxon>
        <taxon>Spermatophyta</taxon>
        <taxon>Magnoliopsida</taxon>
        <taxon>eudicotyledons</taxon>
        <taxon>Gunneridae</taxon>
        <taxon>Pentapetalae</taxon>
        <taxon>rosids</taxon>
        <taxon>fabids</taxon>
        <taxon>Malpighiales</taxon>
        <taxon>Euphorbiaceae</taxon>
        <taxon>Crotonoideae</taxon>
        <taxon>Manihoteae</taxon>
        <taxon>Manihot</taxon>
    </lineage>
</organism>
<name>A0A2C9VAE8_MANES</name>
<sequence length="43" mass="5067">MLENVISKLFKHALPKNSSFIYLTLKSFPIFWIQTRVAFNLLP</sequence>
<evidence type="ECO:0000313" key="1">
    <source>
        <dbReference type="EMBL" id="OAY41117.1"/>
    </source>
</evidence>
<dbReference type="EMBL" id="CM004395">
    <property type="protein sequence ID" value="OAY41117.1"/>
    <property type="molecule type" value="Genomic_DNA"/>
</dbReference>